<dbReference type="EMBL" id="JAVHJM010000012">
    <property type="protein sequence ID" value="KAK6500824.1"/>
    <property type="molecule type" value="Genomic_DNA"/>
</dbReference>
<organism evidence="2 3">
    <name type="scientific">Arthrobotrys conoides</name>
    <dbReference type="NCBI Taxonomy" id="74498"/>
    <lineage>
        <taxon>Eukaryota</taxon>
        <taxon>Fungi</taxon>
        <taxon>Dikarya</taxon>
        <taxon>Ascomycota</taxon>
        <taxon>Pezizomycotina</taxon>
        <taxon>Orbiliomycetes</taxon>
        <taxon>Orbiliales</taxon>
        <taxon>Orbiliaceae</taxon>
        <taxon>Arthrobotrys</taxon>
    </lineage>
</organism>
<comment type="caution">
    <text evidence="2">The sequence shown here is derived from an EMBL/GenBank/DDBJ whole genome shotgun (WGS) entry which is preliminary data.</text>
</comment>
<sequence length="175" mass="20167">MDDSEMERSIKEPQATWCDLPGYFAKEPTALSPPASSFSRLLAAFPRELIKVTTTKQHIAIRPSPFLAFPHTTHTPASLHHHHHHHHTYHQLTTTTYNYNCNHYNRDVLYCITTALLISLFLSFSPTATLFACFVPLPRYILYFTAVYIWLKRVCTTESAYSRPITPVRPSYLDI</sequence>
<evidence type="ECO:0000313" key="2">
    <source>
        <dbReference type="EMBL" id="KAK6500824.1"/>
    </source>
</evidence>
<proteinExistence type="predicted"/>
<dbReference type="AlphaFoldDB" id="A0AAN8RJY7"/>
<protein>
    <submittedName>
        <fullName evidence="2">Uncharacterized protein</fullName>
    </submittedName>
</protein>
<keyword evidence="1" id="KW-1133">Transmembrane helix</keyword>
<feature type="transmembrane region" description="Helical" evidence="1">
    <location>
        <begin position="108"/>
        <end position="124"/>
    </location>
</feature>
<evidence type="ECO:0000313" key="3">
    <source>
        <dbReference type="Proteomes" id="UP001307849"/>
    </source>
</evidence>
<feature type="transmembrane region" description="Helical" evidence="1">
    <location>
        <begin position="130"/>
        <end position="151"/>
    </location>
</feature>
<keyword evidence="3" id="KW-1185">Reference proteome</keyword>
<gene>
    <name evidence="2" type="ORF">TWF506_003587</name>
</gene>
<keyword evidence="1" id="KW-0812">Transmembrane</keyword>
<evidence type="ECO:0000256" key="1">
    <source>
        <dbReference type="SAM" id="Phobius"/>
    </source>
</evidence>
<dbReference type="Proteomes" id="UP001307849">
    <property type="component" value="Unassembled WGS sequence"/>
</dbReference>
<accession>A0AAN8RJY7</accession>
<reference evidence="2 3" key="1">
    <citation type="submission" date="2019-10" db="EMBL/GenBank/DDBJ databases">
        <authorList>
            <person name="Palmer J.M."/>
        </authorList>
    </citation>
    <scope>NUCLEOTIDE SEQUENCE [LARGE SCALE GENOMIC DNA]</scope>
    <source>
        <strain evidence="2 3">TWF506</strain>
    </source>
</reference>
<name>A0AAN8RJY7_9PEZI</name>
<keyword evidence="1" id="KW-0472">Membrane</keyword>